<dbReference type="InterPro" id="IPR006674">
    <property type="entry name" value="HD_domain"/>
</dbReference>
<feature type="region of interest" description="Disordered" evidence="2">
    <location>
        <begin position="1"/>
        <end position="22"/>
    </location>
</feature>
<dbReference type="PROSITE" id="PS51831">
    <property type="entry name" value="HD"/>
    <property type="match status" value="1"/>
</dbReference>
<dbReference type="Gene3D" id="1.10.3210.10">
    <property type="entry name" value="Hypothetical protein af1432"/>
    <property type="match status" value="1"/>
</dbReference>
<accession>A0A9W3AVC5</accession>
<dbReference type="InterPro" id="IPR050135">
    <property type="entry name" value="dGTPase-like"/>
</dbReference>
<dbReference type="OrthoDB" id="9991235at2759"/>
<feature type="domain" description="HD" evidence="3">
    <location>
        <begin position="211"/>
        <end position="360"/>
    </location>
</feature>
<evidence type="ECO:0000256" key="1">
    <source>
        <dbReference type="ARBA" id="ARBA00005776"/>
    </source>
</evidence>
<dbReference type="AlphaFoldDB" id="A0A9W3AVC5"/>
<dbReference type="PANTHER" id="PTHR11373">
    <property type="entry name" value="DEOXYNUCLEOSIDE TRIPHOSPHATE TRIPHOSPHOHYDROLASE"/>
    <property type="match status" value="1"/>
</dbReference>
<sequence length="664" mass="76184">MYKKEKRPKIDSSLTNVSNGRGTVDLSMQGNEVSILHKNNTNGLSYSQELVGTSFNENNLNELNSCPESNGVRLNGTHMEELSPSIEPHGANNSIDMIDDQMIDGLKSEDVVKLLLENPEELKNVTIDSLMQMGVKTFRDCIEIMESLDSLGIGDTLEEKNSKVFNDPIHGLIKLHPACLAIIDTPQFQRLRYIKQLGMCYYVYPGASHNRFEHSLGVCYLAGQFARTLQKNQPYLGITDKDILCVEIAGLCHDLGHGPFSHLFDGKFIPAVCPNRKWKHEKASLDMLDFLIEENQLLEPKGLLSKYGLDMKDILFIKEQIYGPIDNSGTLKGRDKEKYFLYEIVSNKRNGIDVDKWDYFARDCHHLGVKNNFDHFRFMKFARVIEVNKEWQICTRDKEIGNLYNMFYTRYTLHRTAYQHKVSNAIETMILHALIKANDYVQFTKKDGTQCKMSECIDNMLAYTELTDNILFKIIYMENTATEVQEAKNIIQRVFTRDLYTCVYESIPLESKDFHKTADEILKAILNKANELFGVTYKSTDAVVEVTYLDFGMKHQNPVEKLLVYSKHEENSARHLPKSEASRILGPMTFSELLIRVYSCDRDKVKRQVLDKAAKAWFEDMQSGWNQTMSTPEKKKKEELSLSMQLTPSSAGKHKARYSSLDME</sequence>
<dbReference type="OMA" id="PECASDM"/>
<keyword evidence="4" id="KW-1185">Reference proteome</keyword>
<reference evidence="5" key="1">
    <citation type="submission" date="2025-08" db="UniProtKB">
        <authorList>
            <consortium name="RefSeq"/>
        </authorList>
    </citation>
    <scope>IDENTIFICATION</scope>
</reference>
<dbReference type="GO" id="GO:0005634">
    <property type="term" value="C:nucleus"/>
    <property type="evidence" value="ECO:0007669"/>
    <property type="project" value="TreeGrafter"/>
</dbReference>
<comment type="similarity">
    <text evidence="1">Belongs to the SAMHD1 family.</text>
</comment>
<dbReference type="GeneID" id="106059885"/>
<evidence type="ECO:0000259" key="3">
    <source>
        <dbReference type="PROSITE" id="PS51831"/>
    </source>
</evidence>
<dbReference type="FunFam" id="1.10.3210.10:FF:000017">
    <property type="entry name" value="Deoxynucleoside triphosphate triphosphohydrolase SAMHD1"/>
    <property type="match status" value="1"/>
</dbReference>
<evidence type="ECO:0000256" key="2">
    <source>
        <dbReference type="SAM" id="MobiDB-lite"/>
    </source>
</evidence>
<gene>
    <name evidence="5" type="primary">LOC106059885</name>
</gene>
<organism evidence="4 5">
    <name type="scientific">Biomphalaria glabrata</name>
    <name type="common">Bloodfluke planorb</name>
    <name type="synonym">Freshwater snail</name>
    <dbReference type="NCBI Taxonomy" id="6526"/>
    <lineage>
        <taxon>Eukaryota</taxon>
        <taxon>Metazoa</taxon>
        <taxon>Spiralia</taxon>
        <taxon>Lophotrochozoa</taxon>
        <taxon>Mollusca</taxon>
        <taxon>Gastropoda</taxon>
        <taxon>Heterobranchia</taxon>
        <taxon>Euthyneura</taxon>
        <taxon>Panpulmonata</taxon>
        <taxon>Hygrophila</taxon>
        <taxon>Lymnaeoidea</taxon>
        <taxon>Planorbidae</taxon>
        <taxon>Biomphalaria</taxon>
    </lineage>
</organism>
<dbReference type="RefSeq" id="XP_055891182.1">
    <property type="nucleotide sequence ID" value="XM_056035207.1"/>
</dbReference>
<evidence type="ECO:0000313" key="4">
    <source>
        <dbReference type="Proteomes" id="UP001165740"/>
    </source>
</evidence>
<dbReference type="GO" id="GO:0006203">
    <property type="term" value="P:dGTP catabolic process"/>
    <property type="evidence" value="ECO:0007669"/>
    <property type="project" value="TreeGrafter"/>
</dbReference>
<proteinExistence type="inferred from homology"/>
<dbReference type="SMART" id="SM00471">
    <property type="entry name" value="HDc"/>
    <property type="match status" value="1"/>
</dbReference>
<protein>
    <submittedName>
        <fullName evidence="5">Deoxynucleoside triphosphate triphosphohydrolase SAMHD1-like</fullName>
    </submittedName>
</protein>
<dbReference type="Pfam" id="PF01966">
    <property type="entry name" value="HD"/>
    <property type="match status" value="1"/>
</dbReference>
<name>A0A9W3AVC5_BIOGL</name>
<dbReference type="InterPro" id="IPR003607">
    <property type="entry name" value="HD/PDEase_dom"/>
</dbReference>
<dbReference type="SUPFAM" id="SSF109604">
    <property type="entry name" value="HD-domain/PDEase-like"/>
    <property type="match status" value="1"/>
</dbReference>
<dbReference type="PANTHER" id="PTHR11373:SF4">
    <property type="entry name" value="DEOXYNUCLEOSIDE TRIPHOSPHATE TRIPHOSPHOHYDROLASE SAMHD1"/>
    <property type="match status" value="1"/>
</dbReference>
<feature type="region of interest" description="Disordered" evidence="2">
    <location>
        <begin position="627"/>
        <end position="664"/>
    </location>
</feature>
<dbReference type="CDD" id="cd00077">
    <property type="entry name" value="HDc"/>
    <property type="match status" value="1"/>
</dbReference>
<dbReference type="GO" id="GO:0008832">
    <property type="term" value="F:dGTPase activity"/>
    <property type="evidence" value="ECO:0007669"/>
    <property type="project" value="TreeGrafter"/>
</dbReference>
<evidence type="ECO:0000313" key="5">
    <source>
        <dbReference type="RefSeq" id="XP_055891182.1"/>
    </source>
</evidence>
<dbReference type="Gene3D" id="3.30.70.2760">
    <property type="match status" value="1"/>
</dbReference>
<feature type="compositionally biased region" description="Polar residues" evidence="2">
    <location>
        <begin position="12"/>
        <end position="22"/>
    </location>
</feature>
<dbReference type="Proteomes" id="UP001165740">
    <property type="component" value="Chromosome 7"/>
</dbReference>